<reference evidence="2" key="1">
    <citation type="journal article" date="2015" name="BMC Genomics">
        <title>Draft genome of a commonly misdiagnosed multidrug resistant pathogen Candida auris.</title>
        <authorList>
            <person name="Chatterjee S."/>
            <person name="Alampalli S.V."/>
            <person name="Nageshan R.K."/>
            <person name="Chettiar S.T."/>
            <person name="Joshi S."/>
            <person name="Tatu U.S."/>
        </authorList>
    </citation>
    <scope>NUCLEOTIDE SEQUENCE [LARGE SCALE GENOMIC DNA]</scope>
    <source>
        <strain evidence="2">6684</strain>
    </source>
</reference>
<name>A0A0L0P4I9_CANAR</name>
<sequence>MSTIGDGHISVCDSGGSYQVLKYGSLQIWSSICAASKFWLHRIISVEIVVVFWEFITSKSVAKGKGISCFVVAACDTSQRVRKELKT</sequence>
<dbReference type="AlphaFoldDB" id="A0A0L0P4I9"/>
<dbReference type="VEuPathDB" id="FungiDB:QG37_01812"/>
<evidence type="ECO:0000313" key="2">
    <source>
        <dbReference type="Proteomes" id="UP000037122"/>
    </source>
</evidence>
<comment type="caution">
    <text evidence="1">The sequence shown here is derived from an EMBL/GenBank/DDBJ whole genome shotgun (WGS) entry which is preliminary data.</text>
</comment>
<evidence type="ECO:0000313" key="1">
    <source>
        <dbReference type="EMBL" id="KNE00941.1"/>
    </source>
</evidence>
<dbReference type="Proteomes" id="UP000037122">
    <property type="component" value="Unassembled WGS sequence"/>
</dbReference>
<protein>
    <submittedName>
        <fullName evidence="1">Uncharacterized protein</fullName>
    </submittedName>
</protein>
<accession>A0A0L0P4I9</accession>
<dbReference type="EMBL" id="LGST01000016">
    <property type="protein sequence ID" value="KNE00941.1"/>
    <property type="molecule type" value="Genomic_DNA"/>
</dbReference>
<organism evidence="1 2">
    <name type="scientific">Candidozyma auris</name>
    <name type="common">Yeast</name>
    <name type="synonym">Candida auris</name>
    <dbReference type="NCBI Taxonomy" id="498019"/>
    <lineage>
        <taxon>Eukaryota</taxon>
        <taxon>Fungi</taxon>
        <taxon>Dikarya</taxon>
        <taxon>Ascomycota</taxon>
        <taxon>Saccharomycotina</taxon>
        <taxon>Pichiomycetes</taxon>
        <taxon>Metschnikowiaceae</taxon>
        <taxon>Candidozyma</taxon>
    </lineage>
</organism>
<proteinExistence type="predicted"/>
<gene>
    <name evidence="1" type="ORF">QG37_01812</name>
</gene>